<keyword evidence="2" id="KW-1185">Reference proteome</keyword>
<evidence type="ECO:0000313" key="1">
    <source>
        <dbReference type="EMBL" id="KAK6340573.1"/>
    </source>
</evidence>
<sequence>MTKSQISIGRDGLISRKTFIKYAEDLRLREEFNQITGMAVQVHHRRRIVTIAQAHVAAVYIDSTLMGEELAFRIWMDAYMTAYERVGLNEQMEKSLRYSDPESKRKN</sequence>
<dbReference type="Proteomes" id="UP001375240">
    <property type="component" value="Unassembled WGS sequence"/>
</dbReference>
<dbReference type="EMBL" id="JAVHNQ010000008">
    <property type="protein sequence ID" value="KAK6340573.1"/>
    <property type="molecule type" value="Genomic_DNA"/>
</dbReference>
<dbReference type="AlphaFoldDB" id="A0AAV9UDN3"/>
<accession>A0AAV9UDN3</accession>
<reference evidence="1 2" key="1">
    <citation type="submission" date="2019-10" db="EMBL/GenBank/DDBJ databases">
        <authorList>
            <person name="Palmer J.M."/>
        </authorList>
    </citation>
    <scope>NUCLEOTIDE SEQUENCE [LARGE SCALE GENOMIC DNA]</scope>
    <source>
        <strain evidence="1 2">TWF696</strain>
    </source>
</reference>
<evidence type="ECO:0000313" key="2">
    <source>
        <dbReference type="Proteomes" id="UP001375240"/>
    </source>
</evidence>
<protein>
    <submittedName>
        <fullName evidence="1">Uncharacterized protein</fullName>
    </submittedName>
</protein>
<organism evidence="1 2">
    <name type="scientific">Orbilia brochopaga</name>
    <dbReference type="NCBI Taxonomy" id="3140254"/>
    <lineage>
        <taxon>Eukaryota</taxon>
        <taxon>Fungi</taxon>
        <taxon>Dikarya</taxon>
        <taxon>Ascomycota</taxon>
        <taxon>Pezizomycotina</taxon>
        <taxon>Orbiliomycetes</taxon>
        <taxon>Orbiliales</taxon>
        <taxon>Orbiliaceae</taxon>
        <taxon>Orbilia</taxon>
    </lineage>
</organism>
<comment type="caution">
    <text evidence="1">The sequence shown here is derived from an EMBL/GenBank/DDBJ whole genome shotgun (WGS) entry which is preliminary data.</text>
</comment>
<proteinExistence type="predicted"/>
<name>A0AAV9UDN3_9PEZI</name>
<gene>
    <name evidence="1" type="ORF">TWF696_008900</name>
</gene>